<dbReference type="EMBL" id="BOMG01000074">
    <property type="protein sequence ID" value="GID57633.1"/>
    <property type="molecule type" value="Genomic_DNA"/>
</dbReference>
<evidence type="ECO:0000313" key="2">
    <source>
        <dbReference type="Proteomes" id="UP000612282"/>
    </source>
</evidence>
<evidence type="ECO:0000313" key="1">
    <source>
        <dbReference type="EMBL" id="GID57633.1"/>
    </source>
</evidence>
<dbReference type="Proteomes" id="UP000612282">
    <property type="component" value="Unassembled WGS sequence"/>
</dbReference>
<sequence length="299" mass="32824">MTEVWRPLGVESDEEIAEYDALHDGIPAWMAVPYWAWVREALTTFRGDVFGDRAAMLNVTLWEFMCQMLRITTSNLRISFVDANVGGDQLDRAIQTLQEHHGPLQVADFLLAHSRQDGIAKTLSLILGLSKSAYAIGERAGRPGLIRRVPIGVQVAADSIMGRAGRAGMRLAKAWEELYGLTPDASTAYRLAILAVEDAAVPVVSPQNSRATLGTVLKQLENQAGWSLPMLREHDSAPSLQVVINMMRLLWHGQHDRHGGQPSAPGDVSMEEAQVAVNLAVTLVAWFDAGLVRREVEVN</sequence>
<name>A0ABQ3XGN3_9ACTN</name>
<keyword evidence="2" id="KW-1185">Reference proteome</keyword>
<organism evidence="1 2">
    <name type="scientific">Actinoplanes couchii</name>
    <dbReference type="NCBI Taxonomy" id="403638"/>
    <lineage>
        <taxon>Bacteria</taxon>
        <taxon>Bacillati</taxon>
        <taxon>Actinomycetota</taxon>
        <taxon>Actinomycetes</taxon>
        <taxon>Micromonosporales</taxon>
        <taxon>Micromonosporaceae</taxon>
        <taxon>Actinoplanes</taxon>
    </lineage>
</organism>
<reference evidence="1 2" key="1">
    <citation type="submission" date="2021-01" db="EMBL/GenBank/DDBJ databases">
        <title>Whole genome shotgun sequence of Actinoplanes couchii NBRC 106145.</title>
        <authorList>
            <person name="Komaki H."/>
            <person name="Tamura T."/>
        </authorList>
    </citation>
    <scope>NUCLEOTIDE SEQUENCE [LARGE SCALE GENOMIC DNA]</scope>
    <source>
        <strain evidence="1 2">NBRC 106145</strain>
    </source>
</reference>
<protein>
    <recommendedName>
        <fullName evidence="3">Abortive infection protein-like C-terminal domain-containing protein</fullName>
    </recommendedName>
</protein>
<proteinExistence type="predicted"/>
<comment type="caution">
    <text evidence="1">The sequence shown here is derived from an EMBL/GenBank/DDBJ whole genome shotgun (WGS) entry which is preliminary data.</text>
</comment>
<dbReference type="RefSeq" id="WP_203800702.1">
    <property type="nucleotide sequence ID" value="NZ_BAAAQE010000034.1"/>
</dbReference>
<accession>A0ABQ3XGN3</accession>
<gene>
    <name evidence="1" type="ORF">Aco03nite_060370</name>
</gene>
<evidence type="ECO:0008006" key="3">
    <source>
        <dbReference type="Google" id="ProtNLM"/>
    </source>
</evidence>